<gene>
    <name evidence="2" type="ORF">A2940_00355</name>
</gene>
<proteinExistence type="predicted"/>
<keyword evidence="1" id="KW-1133">Transmembrane helix</keyword>
<dbReference type="Proteomes" id="UP000178421">
    <property type="component" value="Unassembled WGS sequence"/>
</dbReference>
<keyword evidence="1" id="KW-0472">Membrane</keyword>
<reference evidence="2 3" key="1">
    <citation type="journal article" date="2016" name="Nat. Commun.">
        <title>Thousands of microbial genomes shed light on interconnected biogeochemical processes in an aquifer system.</title>
        <authorList>
            <person name="Anantharaman K."/>
            <person name="Brown C.T."/>
            <person name="Hug L.A."/>
            <person name="Sharon I."/>
            <person name="Castelle C.J."/>
            <person name="Probst A.J."/>
            <person name="Thomas B.C."/>
            <person name="Singh A."/>
            <person name="Wilkins M.J."/>
            <person name="Karaoz U."/>
            <person name="Brodie E.L."/>
            <person name="Williams K.H."/>
            <person name="Hubbard S.S."/>
            <person name="Banfield J.F."/>
        </authorList>
    </citation>
    <scope>NUCLEOTIDE SEQUENCE [LARGE SCALE GENOMIC DNA]</scope>
</reference>
<comment type="caution">
    <text evidence="2">The sequence shown here is derived from an EMBL/GenBank/DDBJ whole genome shotgun (WGS) entry which is preliminary data.</text>
</comment>
<evidence type="ECO:0000313" key="3">
    <source>
        <dbReference type="Proteomes" id="UP000178421"/>
    </source>
</evidence>
<accession>A0A1G2RML9</accession>
<evidence type="ECO:0000256" key="1">
    <source>
        <dbReference type="SAM" id="Phobius"/>
    </source>
</evidence>
<dbReference type="AlphaFoldDB" id="A0A1G2RML9"/>
<dbReference type="EMBL" id="MHUH01000005">
    <property type="protein sequence ID" value="OHA74090.1"/>
    <property type="molecule type" value="Genomic_DNA"/>
</dbReference>
<feature type="transmembrane region" description="Helical" evidence="1">
    <location>
        <begin position="13"/>
        <end position="37"/>
    </location>
</feature>
<keyword evidence="1" id="KW-0812">Transmembrane</keyword>
<sequence length="175" mass="19782">MVELIPKREQKPIFGQMFFLIVSAAVLAAVVASFFILQQLIESKHAEREQLELTFVEDTRPLEEELSSRLLGYKKQVDALSSVLRERKTLLPFFALLERTTHPDVFFRSFDGNAATGVFRLNGEAESFFVLEQQRLAWENRTEFAYKLSGLQLGQGGAASFSVEFVVTPGFLDSP</sequence>
<protein>
    <recommendedName>
        <fullName evidence="4">PilN domain-containing protein</fullName>
    </recommendedName>
</protein>
<organism evidence="2 3">
    <name type="scientific">Candidatus Wildermuthbacteria bacterium RIFCSPLOWO2_01_FULL_48_29</name>
    <dbReference type="NCBI Taxonomy" id="1802462"/>
    <lineage>
        <taxon>Bacteria</taxon>
        <taxon>Candidatus Wildermuthiibacteriota</taxon>
    </lineage>
</organism>
<evidence type="ECO:0000313" key="2">
    <source>
        <dbReference type="EMBL" id="OHA74090.1"/>
    </source>
</evidence>
<name>A0A1G2RML9_9BACT</name>
<evidence type="ECO:0008006" key="4">
    <source>
        <dbReference type="Google" id="ProtNLM"/>
    </source>
</evidence>